<evidence type="ECO:0000256" key="8">
    <source>
        <dbReference type="ARBA" id="ARBA00023139"/>
    </source>
</evidence>
<dbReference type="SUPFAM" id="SSF54001">
    <property type="entry name" value="Cysteine proteinases"/>
    <property type="match status" value="1"/>
</dbReference>
<dbReference type="GO" id="GO:0008234">
    <property type="term" value="F:cysteine-type peptidase activity"/>
    <property type="evidence" value="ECO:0007669"/>
    <property type="project" value="UniProtKB-KW"/>
</dbReference>
<dbReference type="PROSITE" id="PS51935">
    <property type="entry name" value="NLPC_P60"/>
    <property type="match status" value="1"/>
</dbReference>
<comment type="caution">
    <text evidence="12">The sequence shown here is derived from an EMBL/GenBank/DDBJ whole genome shotgun (WGS) entry which is preliminary data.</text>
</comment>
<dbReference type="PANTHER" id="PTHR47360">
    <property type="entry name" value="MUREIN DD-ENDOPEPTIDASE MEPS/MUREIN LD-CARBOXYPEPTIDASE"/>
    <property type="match status" value="1"/>
</dbReference>
<keyword evidence="4" id="KW-0732">Signal</keyword>
<keyword evidence="6" id="KW-0788">Thiol protease</keyword>
<feature type="region of interest" description="Disordered" evidence="10">
    <location>
        <begin position="1"/>
        <end position="23"/>
    </location>
</feature>
<evidence type="ECO:0000259" key="11">
    <source>
        <dbReference type="PROSITE" id="PS51935"/>
    </source>
</evidence>
<dbReference type="EMBL" id="PYNS01000019">
    <property type="protein sequence ID" value="PSV09429.1"/>
    <property type="molecule type" value="Genomic_DNA"/>
</dbReference>
<evidence type="ECO:0000256" key="3">
    <source>
        <dbReference type="ARBA" id="ARBA00022670"/>
    </source>
</evidence>
<protein>
    <submittedName>
        <fullName evidence="12">Peptidase P60</fullName>
    </submittedName>
</protein>
<organism evidence="12 13">
    <name type="scientific">Photobacterium leiognathi subsp. mandapamensis</name>
    <name type="common">Photobacterium mandapamensis</name>
    <dbReference type="NCBI Taxonomy" id="48408"/>
    <lineage>
        <taxon>Bacteria</taxon>
        <taxon>Pseudomonadati</taxon>
        <taxon>Pseudomonadota</taxon>
        <taxon>Gammaproteobacteria</taxon>
        <taxon>Vibrionales</taxon>
        <taxon>Vibrionaceae</taxon>
        <taxon>Photobacterium</taxon>
    </lineage>
</organism>
<accession>A0A2T3KSN1</accession>
<dbReference type="InterPro" id="IPR052062">
    <property type="entry name" value="Murein_DD/LD_carboxypeptidase"/>
</dbReference>
<keyword evidence="3" id="KW-0645">Protease</keyword>
<sequence>MVGCSSTNSVNDETASNAKSAETKSVGKEIAFTNSMLKDDIPKQLKRNSSIDTGMFDGVYHTWKGTPYRLGGTTKKGIDCSAFVQVGYSSVYQMMLPRTTLELVKKGRKISRNNAKEGDLVFFRTGRNTRHVGIYLGNSEFLHASQSRGVMISRLDNPYWKRHFWQIRRMPKS</sequence>
<evidence type="ECO:0000313" key="12">
    <source>
        <dbReference type="EMBL" id="PSV09429.1"/>
    </source>
</evidence>
<keyword evidence="8" id="KW-0564">Palmitate</keyword>
<dbReference type="AlphaFoldDB" id="A0A2T3KSN1"/>
<evidence type="ECO:0000256" key="1">
    <source>
        <dbReference type="ARBA" id="ARBA00004635"/>
    </source>
</evidence>
<comment type="similarity">
    <text evidence="2">Belongs to the peptidase C40 family.</text>
</comment>
<comment type="subcellular location">
    <subcellularLocation>
        <location evidence="1">Membrane</location>
        <topology evidence="1">Lipid-anchor</topology>
    </subcellularLocation>
</comment>
<evidence type="ECO:0000256" key="7">
    <source>
        <dbReference type="ARBA" id="ARBA00023136"/>
    </source>
</evidence>
<gene>
    <name evidence="12" type="ORF">C0W93_15510</name>
</gene>
<feature type="domain" description="NlpC/P60" evidence="11">
    <location>
        <begin position="48"/>
        <end position="171"/>
    </location>
</feature>
<dbReference type="GeneID" id="99742679"/>
<keyword evidence="7" id="KW-0472">Membrane</keyword>
<reference evidence="12 13" key="1">
    <citation type="submission" date="2018-03" db="EMBL/GenBank/DDBJ databases">
        <title>Whole genome sequencing of Histamine producing bacteria.</title>
        <authorList>
            <person name="Butler K."/>
        </authorList>
    </citation>
    <scope>NUCLEOTIDE SEQUENCE [LARGE SCALE GENOMIC DNA]</scope>
    <source>
        <strain evidence="12 13">Res.4.1</strain>
    </source>
</reference>
<dbReference type="Gene3D" id="3.90.1720.10">
    <property type="entry name" value="endopeptidase domain like (from Nostoc punctiforme)"/>
    <property type="match status" value="1"/>
</dbReference>
<dbReference type="Pfam" id="PF00877">
    <property type="entry name" value="NLPC_P60"/>
    <property type="match status" value="1"/>
</dbReference>
<keyword evidence="9" id="KW-0449">Lipoprotein</keyword>
<dbReference type="GO" id="GO:0016020">
    <property type="term" value="C:membrane"/>
    <property type="evidence" value="ECO:0007669"/>
    <property type="project" value="UniProtKB-SubCell"/>
</dbReference>
<dbReference type="InterPro" id="IPR000064">
    <property type="entry name" value="NLP_P60_dom"/>
</dbReference>
<evidence type="ECO:0000256" key="5">
    <source>
        <dbReference type="ARBA" id="ARBA00022801"/>
    </source>
</evidence>
<feature type="compositionally biased region" description="Polar residues" evidence="10">
    <location>
        <begin position="1"/>
        <end position="20"/>
    </location>
</feature>
<dbReference type="GO" id="GO:0006508">
    <property type="term" value="P:proteolysis"/>
    <property type="evidence" value="ECO:0007669"/>
    <property type="project" value="UniProtKB-KW"/>
</dbReference>
<evidence type="ECO:0000313" key="13">
    <source>
        <dbReference type="Proteomes" id="UP000240530"/>
    </source>
</evidence>
<name>A0A2T3KSN1_PHOLD</name>
<dbReference type="InterPro" id="IPR038765">
    <property type="entry name" value="Papain-like_cys_pep_sf"/>
</dbReference>
<evidence type="ECO:0000256" key="4">
    <source>
        <dbReference type="ARBA" id="ARBA00022729"/>
    </source>
</evidence>
<dbReference type="RefSeq" id="WP_042117932.1">
    <property type="nucleotide sequence ID" value="NZ_CP131573.1"/>
</dbReference>
<keyword evidence="5" id="KW-0378">Hydrolase</keyword>
<evidence type="ECO:0000256" key="6">
    <source>
        <dbReference type="ARBA" id="ARBA00022807"/>
    </source>
</evidence>
<dbReference type="PANTHER" id="PTHR47360:SF3">
    <property type="entry name" value="MUREIN DD-ENDOPEPTIDASE MEPS_MUREIN LD-CARBOXYPEPTIDASE"/>
    <property type="match status" value="1"/>
</dbReference>
<evidence type="ECO:0000256" key="9">
    <source>
        <dbReference type="ARBA" id="ARBA00023288"/>
    </source>
</evidence>
<evidence type="ECO:0000256" key="10">
    <source>
        <dbReference type="SAM" id="MobiDB-lite"/>
    </source>
</evidence>
<proteinExistence type="inferred from homology"/>
<evidence type="ECO:0000256" key="2">
    <source>
        <dbReference type="ARBA" id="ARBA00007074"/>
    </source>
</evidence>
<dbReference type="Proteomes" id="UP000240530">
    <property type="component" value="Unassembled WGS sequence"/>
</dbReference>